<dbReference type="GeneID" id="102384256"/>
<dbReference type="Gene3D" id="3.30.420.40">
    <property type="match status" value="2"/>
</dbReference>
<dbReference type="InterPro" id="IPR020902">
    <property type="entry name" value="Actin/actin-like_CS"/>
</dbReference>
<proteinExistence type="inferred from homology"/>
<dbReference type="PANTHER" id="PTHR11937">
    <property type="entry name" value="ACTIN"/>
    <property type="match status" value="1"/>
</dbReference>
<evidence type="ECO:0000256" key="1">
    <source>
        <dbReference type="ARBA" id="ARBA00004245"/>
    </source>
</evidence>
<dbReference type="FunFam" id="2.30.36.70:FF:000001">
    <property type="entry name" value="Actin, alpha skeletal muscle"/>
    <property type="match status" value="1"/>
</dbReference>
<dbReference type="CTD" id="58"/>
<dbReference type="FunFam" id="3.30.420.40:FF:000131">
    <property type="entry name" value="Actin, alpha skeletal muscle"/>
    <property type="match status" value="1"/>
</dbReference>
<sequence>MCDEDETTALVCDNGSGLVKAGFAGDDAPRAVFPSIVGRPRHQGVMVGMGQKDSYVGDEAQSKRGILTLKYPIEHGIITNWDDMEKIWHHTFYNELRVAPEEHPTLLTEAPLNPKANREKMTQIMFETFNVPAMYVAIQAVLSLYASGRTTGECPRPTPGPQWKKGRDPKERDGVRVVREDGGVANRTPSKADREGAWLRTKGLDRSSCVIFAATCGACPGGSSDLRVPAPSAPLCRSLPIPACSDPCSSTPRAAEREIVRDIKEKLCYVALDFENEMATAASSSSLEKSYELPDGQVITIGNERFRCPETLFQPSFIGMESAGIHETTYNSIMKCDIDIRKDLYANNVMSGGTTMYPGIADRMQKEITALAPSTMKIKIIAPPERKYSVWIGGSILASLSTFQQMWITKQEYDEAGPSIVHRKCF</sequence>
<evidence type="ECO:0000256" key="2">
    <source>
        <dbReference type="ARBA" id="ARBA00006752"/>
    </source>
</evidence>
<dbReference type="InterPro" id="IPR004001">
    <property type="entry name" value="Actin_CS"/>
</dbReference>
<dbReference type="PROSITE" id="PS00406">
    <property type="entry name" value="ACTINS_1"/>
    <property type="match status" value="1"/>
</dbReference>
<dbReference type="FunFam" id="3.30.420.40:FF:000058">
    <property type="entry name" value="Putative actin-related protein 5"/>
    <property type="match status" value="1"/>
</dbReference>
<evidence type="ECO:0000313" key="10">
    <source>
        <dbReference type="Proteomes" id="UP000189705"/>
    </source>
</evidence>
<name>A0A3Q0FTA6_ALLSI</name>
<evidence type="ECO:0000313" key="11">
    <source>
        <dbReference type="RefSeq" id="XP_025050507.1"/>
    </source>
</evidence>
<dbReference type="SMART" id="SM00268">
    <property type="entry name" value="ACTIN"/>
    <property type="match status" value="1"/>
</dbReference>
<evidence type="ECO:0000256" key="6">
    <source>
        <dbReference type="ARBA" id="ARBA00023097"/>
    </source>
</evidence>
<dbReference type="Proteomes" id="UP000189705">
    <property type="component" value="Unplaced"/>
</dbReference>
<accession>A0A3Q0FTA6</accession>
<dbReference type="STRING" id="38654.A0A3Q0FTA6"/>
<keyword evidence="6" id="KW-0558">Oxidation</keyword>
<dbReference type="KEGG" id="asn:102384256"/>
<dbReference type="SUPFAM" id="SSF53067">
    <property type="entry name" value="Actin-like ATPase domain"/>
    <property type="match status" value="2"/>
</dbReference>
<reference evidence="11" key="1">
    <citation type="submission" date="2025-08" db="UniProtKB">
        <authorList>
            <consortium name="RefSeq"/>
        </authorList>
    </citation>
    <scope>IDENTIFICATION</scope>
</reference>
<feature type="region of interest" description="Disordered" evidence="9">
    <location>
        <begin position="150"/>
        <end position="173"/>
    </location>
</feature>
<dbReference type="PROSITE" id="PS01132">
    <property type="entry name" value="ACTINS_ACT_LIKE"/>
    <property type="match status" value="1"/>
</dbReference>
<evidence type="ECO:0000256" key="7">
    <source>
        <dbReference type="ARBA" id="ARBA00023212"/>
    </source>
</evidence>
<dbReference type="FunFam" id="3.30.420.40:FF:000291">
    <property type="entry name" value="Actin, alpha skeletal muscle"/>
    <property type="match status" value="1"/>
</dbReference>
<dbReference type="InterPro" id="IPR043129">
    <property type="entry name" value="ATPase_NBD"/>
</dbReference>
<dbReference type="AlphaFoldDB" id="A0A3Q0FTA6"/>
<organism evidence="10 11">
    <name type="scientific">Alligator sinensis</name>
    <name type="common">Chinese alligator</name>
    <dbReference type="NCBI Taxonomy" id="38654"/>
    <lineage>
        <taxon>Eukaryota</taxon>
        <taxon>Metazoa</taxon>
        <taxon>Chordata</taxon>
        <taxon>Craniata</taxon>
        <taxon>Vertebrata</taxon>
        <taxon>Euteleostomi</taxon>
        <taxon>Archelosauria</taxon>
        <taxon>Archosauria</taxon>
        <taxon>Crocodylia</taxon>
        <taxon>Alligatoridae</taxon>
        <taxon>Alligatorinae</taxon>
        <taxon>Alligator</taxon>
    </lineage>
</organism>
<dbReference type="Gene3D" id="2.30.36.70">
    <property type="entry name" value="Actin, Chain A, domain 2"/>
    <property type="match status" value="1"/>
</dbReference>
<dbReference type="GO" id="GO:0005524">
    <property type="term" value="F:ATP binding"/>
    <property type="evidence" value="ECO:0007669"/>
    <property type="project" value="UniProtKB-KW"/>
</dbReference>
<keyword evidence="3" id="KW-0963">Cytoplasm</keyword>
<dbReference type="PRINTS" id="PR00190">
    <property type="entry name" value="ACTIN"/>
</dbReference>
<dbReference type="FunFam" id="3.90.640.10:FF:000047">
    <property type="entry name" value="Actin, alpha skeletal muscle"/>
    <property type="match status" value="1"/>
</dbReference>
<evidence type="ECO:0000256" key="5">
    <source>
        <dbReference type="ARBA" id="ARBA00022840"/>
    </source>
</evidence>
<dbReference type="PROSITE" id="PS00432">
    <property type="entry name" value="ACTINS_2"/>
    <property type="match status" value="1"/>
</dbReference>
<evidence type="ECO:0000256" key="4">
    <source>
        <dbReference type="ARBA" id="ARBA00022741"/>
    </source>
</evidence>
<dbReference type="RefSeq" id="XP_025050507.1">
    <property type="nucleotide sequence ID" value="XM_025194722.1"/>
</dbReference>
<keyword evidence="7" id="KW-0206">Cytoskeleton</keyword>
<protein>
    <submittedName>
        <fullName evidence="11">Actin, alpha skeletal muscle</fullName>
    </submittedName>
</protein>
<evidence type="ECO:0000256" key="8">
    <source>
        <dbReference type="RuleBase" id="RU000487"/>
    </source>
</evidence>
<evidence type="ECO:0000256" key="3">
    <source>
        <dbReference type="ARBA" id="ARBA00022490"/>
    </source>
</evidence>
<gene>
    <name evidence="11" type="primary">ACTA1</name>
</gene>
<evidence type="ECO:0000256" key="9">
    <source>
        <dbReference type="SAM" id="MobiDB-lite"/>
    </source>
</evidence>
<comment type="similarity">
    <text evidence="2 8">Belongs to the actin family.</text>
</comment>
<keyword evidence="5" id="KW-0067">ATP-binding</keyword>
<keyword evidence="4" id="KW-0547">Nucleotide-binding</keyword>
<keyword evidence="10" id="KW-1185">Reference proteome</keyword>
<dbReference type="Pfam" id="PF00022">
    <property type="entry name" value="Actin"/>
    <property type="match status" value="2"/>
</dbReference>
<comment type="subcellular location">
    <subcellularLocation>
        <location evidence="1">Cytoplasm</location>
        <location evidence="1">Cytoskeleton</location>
    </subcellularLocation>
</comment>
<dbReference type="InterPro" id="IPR004000">
    <property type="entry name" value="Actin"/>
</dbReference>
<dbReference type="Gene3D" id="3.90.640.10">
    <property type="entry name" value="Actin, Chain A, domain 4"/>
    <property type="match status" value="1"/>
</dbReference>
<dbReference type="GO" id="GO:0005856">
    <property type="term" value="C:cytoskeleton"/>
    <property type="evidence" value="ECO:0007669"/>
    <property type="project" value="UniProtKB-SubCell"/>
</dbReference>
<dbReference type="InParanoid" id="A0A3Q0FTA6"/>